<keyword evidence="2" id="KW-1185">Reference proteome</keyword>
<name>A0A0B7N7C4_9FUNG</name>
<organism evidence="1 2">
    <name type="scientific">Parasitella parasitica</name>
    <dbReference type="NCBI Taxonomy" id="35722"/>
    <lineage>
        <taxon>Eukaryota</taxon>
        <taxon>Fungi</taxon>
        <taxon>Fungi incertae sedis</taxon>
        <taxon>Mucoromycota</taxon>
        <taxon>Mucoromycotina</taxon>
        <taxon>Mucoromycetes</taxon>
        <taxon>Mucorales</taxon>
        <taxon>Mucorineae</taxon>
        <taxon>Mucoraceae</taxon>
        <taxon>Parasitella</taxon>
    </lineage>
</organism>
<dbReference type="AlphaFoldDB" id="A0A0B7N7C4"/>
<dbReference type="EMBL" id="LN731120">
    <property type="protein sequence ID" value="CEP14298.1"/>
    <property type="molecule type" value="Genomic_DNA"/>
</dbReference>
<gene>
    <name evidence="1" type="primary">PARPA_08470.1 scaffold 33084</name>
</gene>
<dbReference type="Proteomes" id="UP000054107">
    <property type="component" value="Unassembled WGS sequence"/>
</dbReference>
<reference evidence="1 2" key="1">
    <citation type="submission" date="2014-09" db="EMBL/GenBank/DDBJ databases">
        <authorList>
            <person name="Ellenberger Sabrina"/>
        </authorList>
    </citation>
    <scope>NUCLEOTIDE SEQUENCE [LARGE SCALE GENOMIC DNA]</scope>
    <source>
        <strain evidence="1 2">CBS 412.66</strain>
    </source>
</reference>
<dbReference type="STRING" id="35722.A0A0B7N7C4"/>
<evidence type="ECO:0000313" key="1">
    <source>
        <dbReference type="EMBL" id="CEP14298.1"/>
    </source>
</evidence>
<protein>
    <submittedName>
        <fullName evidence="1">Uncharacterized protein</fullName>
    </submittedName>
</protein>
<evidence type="ECO:0000313" key="2">
    <source>
        <dbReference type="Proteomes" id="UP000054107"/>
    </source>
</evidence>
<accession>A0A0B7N7C4</accession>
<sequence>MKMMSLGDIVSRLLANQNTGAELKYRHEYDKRENPEQNVTANFLTAKNTRRLRATITSRGENDMATALFHDGFVTTKRGGRLFTMIHVMVLSYTPQKRYKDEYLIQLCILPGKKKPASFVSYLSVILADLHYLSLYGMVLKMPDNQIIRSKVHYLDFGGGTLGVFEFSRAAYHSSVLVCQTCYIRGVHFDNRSHGMYFPDSNALLQTRQDYLEDDPDLGFLGRSILTQFDVFVGGPQSLVFDELQTPGRGVSSELYRMLTVSLAPSNIKFFY</sequence>
<dbReference type="OrthoDB" id="2669721at2759"/>
<proteinExistence type="predicted"/>